<organism evidence="1 2">
    <name type="scientific">Penicillium thymicola</name>
    <dbReference type="NCBI Taxonomy" id="293382"/>
    <lineage>
        <taxon>Eukaryota</taxon>
        <taxon>Fungi</taxon>
        <taxon>Dikarya</taxon>
        <taxon>Ascomycota</taxon>
        <taxon>Pezizomycotina</taxon>
        <taxon>Eurotiomycetes</taxon>
        <taxon>Eurotiomycetidae</taxon>
        <taxon>Eurotiales</taxon>
        <taxon>Aspergillaceae</taxon>
        <taxon>Penicillium</taxon>
    </lineage>
</organism>
<protein>
    <submittedName>
        <fullName evidence="1">Uncharacterized protein</fullName>
    </submittedName>
</protein>
<dbReference type="AlphaFoldDB" id="A0AAI9X6B6"/>
<name>A0AAI9X6B6_PENTH</name>
<comment type="caution">
    <text evidence="1">The sequence shown here is derived from an EMBL/GenBank/DDBJ whole genome shotgun (WGS) entry which is preliminary data.</text>
</comment>
<reference evidence="1" key="2">
    <citation type="journal article" date="2016" name="Fungal Biol.">
        <title>Ochratoxin A production by Penicillium thymicola.</title>
        <authorList>
            <person name="Nguyen H.D.T."/>
            <person name="McMullin D.R."/>
            <person name="Ponomareva E."/>
            <person name="Riley R."/>
            <person name="Pomraning K.R."/>
            <person name="Baker S.E."/>
            <person name="Seifert K.A."/>
        </authorList>
    </citation>
    <scope>NUCLEOTIDE SEQUENCE</scope>
    <source>
        <strain evidence="1">DAOM 180753</strain>
    </source>
</reference>
<gene>
    <name evidence="1" type="ORF">VN97_g8558</name>
</gene>
<evidence type="ECO:0000313" key="1">
    <source>
        <dbReference type="EMBL" id="KAJ9484813.1"/>
    </source>
</evidence>
<sequence>MMASARTRDPTPCYLIGEDDYQPALQSIRSIISVILYLNDRLVYSQMVHAANSVRSELALADQEWMSVAGYNPRGQNWWDQWFRDRMRFIVQEARVWVNHWISEMRKFRAVRTRYDAAYVNEVLSSYERLASDMDIDLQGLKGNG</sequence>
<accession>A0AAI9X6B6</accession>
<keyword evidence="2" id="KW-1185">Reference proteome</keyword>
<dbReference type="EMBL" id="LACB01000310">
    <property type="protein sequence ID" value="KAJ9484813.1"/>
    <property type="molecule type" value="Genomic_DNA"/>
</dbReference>
<evidence type="ECO:0000313" key="2">
    <source>
        <dbReference type="Proteomes" id="UP001227192"/>
    </source>
</evidence>
<proteinExistence type="predicted"/>
<dbReference type="Proteomes" id="UP001227192">
    <property type="component" value="Unassembled WGS sequence"/>
</dbReference>
<reference evidence="1" key="1">
    <citation type="submission" date="2015-06" db="EMBL/GenBank/DDBJ databases">
        <authorList>
            <person name="Nguyen H."/>
        </authorList>
    </citation>
    <scope>NUCLEOTIDE SEQUENCE</scope>
    <source>
        <strain evidence="1">DAOM 180753</strain>
    </source>
</reference>